<proteinExistence type="predicted"/>
<dbReference type="RefSeq" id="XP_008858210.1">
    <property type="nucleotide sequence ID" value="XM_008859988.1"/>
</dbReference>
<dbReference type="GeneID" id="20074387"/>
<dbReference type="AlphaFoldDB" id="K2HTI7"/>
<organism evidence="1 2">
    <name type="scientific">Entamoeba nuttalli (strain P19)</name>
    <name type="common">Amoeba</name>
    <dbReference type="NCBI Taxonomy" id="1076696"/>
    <lineage>
        <taxon>Eukaryota</taxon>
        <taxon>Amoebozoa</taxon>
        <taxon>Evosea</taxon>
        <taxon>Archamoebae</taxon>
        <taxon>Mastigamoebida</taxon>
        <taxon>Entamoebidae</taxon>
        <taxon>Entamoeba</taxon>
    </lineage>
</organism>
<dbReference type="OrthoDB" id="27310at2759"/>
<dbReference type="VEuPathDB" id="AmoebaDB:ENU1_127560"/>
<dbReference type="OMA" id="LIVKRMA"/>
<accession>K2HTI7</accession>
<name>K2HTI7_ENTNP</name>
<protein>
    <submittedName>
        <fullName evidence="1">Uncharacterized protein</fullName>
    </submittedName>
</protein>
<reference evidence="1 2" key="1">
    <citation type="submission" date="2011-11" db="EMBL/GenBank/DDBJ databases">
        <authorList>
            <person name="Hannick L."/>
            <person name="Karamycheva S."/>
            <person name="Lorenzi H."/>
            <person name="Caler E."/>
        </authorList>
    </citation>
    <scope>NUCLEOTIDE SEQUENCE [LARGE SCALE GENOMIC DNA]</scope>
    <source>
        <strain evidence="1 2">P19</strain>
    </source>
</reference>
<dbReference type="EMBL" id="JH927578">
    <property type="protein sequence ID" value="EKE39455.1"/>
    <property type="molecule type" value="Genomic_DNA"/>
</dbReference>
<dbReference type="Proteomes" id="UP000006769">
    <property type="component" value="Unassembled WGS sequence"/>
</dbReference>
<evidence type="ECO:0000313" key="2">
    <source>
        <dbReference type="Proteomes" id="UP000006769"/>
    </source>
</evidence>
<evidence type="ECO:0000313" key="1">
    <source>
        <dbReference type="EMBL" id="EKE39455.1"/>
    </source>
</evidence>
<sequence>MMKAVTQLIWGNEEEEVPNEIYRNIQVIPKEAQIYFPVVFDEVRLRYYKETTTKLFSSNIQIEDDILFIVPDHKLKSNELHYIESVIERSVPYVESIQLVNINNADNAFYNYLLPLYLENKFHAQFVIDQQNKRIIFQQENECNKEGIIKYINSLNVKPLKINYTFDNEQFHSFAINDFISFENFKTQYSFEIPIQTCLTFVLRKYSSFIKREMKRYCVVAQNPEMMKGNYQLGDSYITCYTFNSLVKDMFLNVLNRYCEQVQNTTLSYSFDYSYIKKLCKSFNIQHQNETVAIRCINSSDSKSKCVSMIYIEQSQFEKYFLIVKRMAEEHKTYPLDSIQLTNEQQNYFIQKGVIFDKESHLIHSFSRQTSSELSVYENK</sequence>
<gene>
    <name evidence="1" type="ORF">ENU1_127560</name>
</gene>